<dbReference type="EMBL" id="UINC01070336">
    <property type="protein sequence ID" value="SVC04406.1"/>
    <property type="molecule type" value="Genomic_DNA"/>
</dbReference>
<name>A0A382IXQ5_9ZZZZ</name>
<reference evidence="1" key="1">
    <citation type="submission" date="2018-05" db="EMBL/GenBank/DDBJ databases">
        <authorList>
            <person name="Lanie J.A."/>
            <person name="Ng W.-L."/>
            <person name="Kazmierczak K.M."/>
            <person name="Andrzejewski T.M."/>
            <person name="Davidsen T.M."/>
            <person name="Wayne K.J."/>
            <person name="Tettelin H."/>
            <person name="Glass J.I."/>
            <person name="Rusch D."/>
            <person name="Podicherti R."/>
            <person name="Tsui H.-C.T."/>
            <person name="Winkler M.E."/>
        </authorList>
    </citation>
    <scope>NUCLEOTIDE SEQUENCE</scope>
</reference>
<accession>A0A382IXQ5</accession>
<proteinExistence type="predicted"/>
<organism evidence="1">
    <name type="scientific">marine metagenome</name>
    <dbReference type="NCBI Taxonomy" id="408172"/>
    <lineage>
        <taxon>unclassified sequences</taxon>
        <taxon>metagenomes</taxon>
        <taxon>ecological metagenomes</taxon>
    </lineage>
</organism>
<protein>
    <submittedName>
        <fullName evidence="1">Uncharacterized protein</fullName>
    </submittedName>
</protein>
<dbReference type="AlphaFoldDB" id="A0A382IXQ5"/>
<sequence>MSRTFYFGTTAMYIDIEANENIHENFSMLYRDISESREIYCIKYNIEGKESPVQVIGWDSETRSPCAAYACEIEESGDGVAILIYGGTGGIRIKPLEDETDWELGAPKQKGITHLVYPRECFIIYKDEI</sequence>
<gene>
    <name evidence="1" type="ORF">METZ01_LOCUS257260</name>
</gene>
<evidence type="ECO:0000313" key="1">
    <source>
        <dbReference type="EMBL" id="SVC04406.1"/>
    </source>
</evidence>